<gene>
    <name evidence="1" type="ordered locus">YpsIP31758_3137</name>
</gene>
<name>A0A0U1R3B9_YERP3</name>
<evidence type="ECO:0000313" key="1">
    <source>
        <dbReference type="EMBL" id="ABS49823.1"/>
    </source>
</evidence>
<dbReference type="AlphaFoldDB" id="A0A0U1R3B9"/>
<sequence>MITAFGKKNNIYHYAYCSLKRDIFHKSVTKLTHNGPEIE</sequence>
<accession>A0A0U1R3B9</accession>
<dbReference type="HOGENOM" id="CLU_3319660_0_0_6"/>
<dbReference type="KEGG" id="ypi:YpsIP31758_3137"/>
<protein>
    <submittedName>
        <fullName evidence="1">Uncharacterized protein</fullName>
    </submittedName>
</protein>
<proteinExistence type="predicted"/>
<organism evidence="1 2">
    <name type="scientific">Yersinia pseudotuberculosis serotype O:1b (strain IP 31758)</name>
    <dbReference type="NCBI Taxonomy" id="349747"/>
    <lineage>
        <taxon>Bacteria</taxon>
        <taxon>Pseudomonadati</taxon>
        <taxon>Pseudomonadota</taxon>
        <taxon>Gammaproteobacteria</taxon>
        <taxon>Enterobacterales</taxon>
        <taxon>Yersiniaceae</taxon>
        <taxon>Yersinia</taxon>
    </lineage>
</organism>
<dbReference type="Proteomes" id="UP000002412">
    <property type="component" value="Chromosome"/>
</dbReference>
<reference evidence="1 2" key="1">
    <citation type="journal article" date="2007" name="PLoS Genet.">
        <title>The complete genome sequence of Yersinia pseudotuberculosis IP31758, the causative agent of Far East scarlet-like fever.</title>
        <authorList>
            <person name="Eppinger M."/>
            <person name="Rosovitz M.J."/>
            <person name="Fricke W.F."/>
            <person name="Rasko D.A."/>
            <person name="Kokorina G."/>
            <person name="Fayolle C."/>
            <person name="Lindler L.E."/>
            <person name="Carniel E."/>
            <person name="Ravel J."/>
        </authorList>
    </citation>
    <scope>NUCLEOTIDE SEQUENCE [LARGE SCALE GENOMIC DNA]</scope>
    <source>
        <strain evidence="1 2">IP 31758</strain>
    </source>
</reference>
<dbReference type="EMBL" id="CP000720">
    <property type="protein sequence ID" value="ABS49823.1"/>
    <property type="molecule type" value="Genomic_DNA"/>
</dbReference>
<evidence type="ECO:0000313" key="2">
    <source>
        <dbReference type="Proteomes" id="UP000002412"/>
    </source>
</evidence>